<dbReference type="PANTHER" id="PTHR30047">
    <property type="entry name" value="HIGH-AFFINITY CHOLINE TRANSPORT PROTEIN-RELATED"/>
    <property type="match status" value="1"/>
</dbReference>
<dbReference type="NCBIfam" id="TIGR00842">
    <property type="entry name" value="bcct"/>
    <property type="match status" value="1"/>
</dbReference>
<sequence>MKRYIVLVGALMITFLLVIIGVINSEGLSVFSEYLLNDLIGGYFGWYYMLVAFFIVVICLYTAFSKYGSIKLGKDSDRPEFNKFTWIAMLYSAGLAISLYFWGVAEPVLMYMEPAVGEGETKEAADLAMQYSFFHWALHSFGAYTITGLFMAYFQYRKNAPPLINYAFQPLLGDRIHGPIGQIINIIAIFAVIGGITTSLGLGVMQMGAGFDYAWGIDNTPTTQIFMILILTVLFIISASSGIQRGIKWLSNINIVIALTVLVLIFILGPTTNILETFVSTTGNYLQNFINMSFHMEPFIEGYDWQAGWDFFYWGWAISFGVFVGLFMARISKGRTIKEFILGAMVVPSIATMVWYSTFGGSALYNIVNLGNNELANQILADMDTALFYFLDLFPLGSIIIVLVLVSLVIFFVTSADSTVYVLGMYSEGTTTPTNRSKILWGMVIAGLAIALLLSGTLTALQSISAAAGLPFSLIVIGMCVSFFKSLREEYVGLSYKKEK</sequence>
<dbReference type="GO" id="GO:0005886">
    <property type="term" value="C:plasma membrane"/>
    <property type="evidence" value="ECO:0007669"/>
    <property type="project" value="UniProtKB-SubCell"/>
</dbReference>
<feature type="transmembrane region" description="Helical" evidence="8">
    <location>
        <begin position="5"/>
        <end position="23"/>
    </location>
</feature>
<dbReference type="Pfam" id="PF02028">
    <property type="entry name" value="BCCT"/>
    <property type="match status" value="1"/>
</dbReference>
<feature type="transmembrane region" description="Helical" evidence="8">
    <location>
        <begin position="464"/>
        <end position="484"/>
    </location>
</feature>
<evidence type="ECO:0000256" key="6">
    <source>
        <dbReference type="ARBA" id="ARBA00022989"/>
    </source>
</evidence>
<dbReference type="OrthoDB" id="9775735at2"/>
<organism evidence="9 10">
    <name type="scientific">Natribacillus halophilus</name>
    <dbReference type="NCBI Taxonomy" id="549003"/>
    <lineage>
        <taxon>Bacteria</taxon>
        <taxon>Bacillati</taxon>
        <taxon>Bacillota</taxon>
        <taxon>Bacilli</taxon>
        <taxon>Bacillales</taxon>
        <taxon>Bacillaceae</taxon>
        <taxon>Natribacillus</taxon>
    </lineage>
</organism>
<dbReference type="PANTHER" id="PTHR30047:SF7">
    <property type="entry name" value="HIGH-AFFINITY CHOLINE TRANSPORT PROTEIN"/>
    <property type="match status" value="1"/>
</dbReference>
<proteinExistence type="inferred from homology"/>
<feature type="transmembrane region" description="Helical" evidence="8">
    <location>
        <begin position="439"/>
        <end position="458"/>
    </location>
</feature>
<feature type="transmembrane region" description="Helical" evidence="8">
    <location>
        <begin position="341"/>
        <end position="367"/>
    </location>
</feature>
<feature type="transmembrane region" description="Helical" evidence="8">
    <location>
        <begin position="133"/>
        <end position="154"/>
    </location>
</feature>
<name>A0A1G8P3J2_9BACI</name>
<evidence type="ECO:0000256" key="8">
    <source>
        <dbReference type="SAM" id="Phobius"/>
    </source>
</evidence>
<evidence type="ECO:0000313" key="9">
    <source>
        <dbReference type="EMBL" id="SDI86836.1"/>
    </source>
</evidence>
<evidence type="ECO:0000256" key="3">
    <source>
        <dbReference type="ARBA" id="ARBA00022448"/>
    </source>
</evidence>
<feature type="transmembrane region" description="Helical" evidence="8">
    <location>
        <begin position="387"/>
        <end position="413"/>
    </location>
</feature>
<feature type="transmembrane region" description="Helical" evidence="8">
    <location>
        <begin position="255"/>
        <end position="275"/>
    </location>
</feature>
<dbReference type="InterPro" id="IPR000060">
    <property type="entry name" value="BCCT_transptr"/>
</dbReference>
<keyword evidence="10" id="KW-1185">Reference proteome</keyword>
<feature type="transmembrane region" description="Helical" evidence="8">
    <location>
        <begin position="43"/>
        <end position="64"/>
    </location>
</feature>
<dbReference type="Proteomes" id="UP000198853">
    <property type="component" value="Unassembled WGS sequence"/>
</dbReference>
<feature type="transmembrane region" description="Helical" evidence="8">
    <location>
        <begin position="225"/>
        <end position="243"/>
    </location>
</feature>
<evidence type="ECO:0000256" key="7">
    <source>
        <dbReference type="ARBA" id="ARBA00023136"/>
    </source>
</evidence>
<comment type="similarity">
    <text evidence="2">Belongs to the BCCT transporter (TC 2.A.15) family.</text>
</comment>
<evidence type="ECO:0000256" key="4">
    <source>
        <dbReference type="ARBA" id="ARBA00022475"/>
    </source>
</evidence>
<keyword evidence="5 8" id="KW-0812">Transmembrane</keyword>
<dbReference type="AlphaFoldDB" id="A0A1G8P3J2"/>
<reference evidence="9 10" key="1">
    <citation type="submission" date="2016-10" db="EMBL/GenBank/DDBJ databases">
        <authorList>
            <person name="de Groot N.N."/>
        </authorList>
    </citation>
    <scope>NUCLEOTIDE SEQUENCE [LARGE SCALE GENOMIC DNA]</scope>
    <source>
        <strain evidence="9 10">DSM 21771</strain>
    </source>
</reference>
<evidence type="ECO:0000256" key="5">
    <source>
        <dbReference type="ARBA" id="ARBA00022692"/>
    </source>
</evidence>
<keyword evidence="6 8" id="KW-1133">Transmembrane helix</keyword>
<evidence type="ECO:0000256" key="2">
    <source>
        <dbReference type="ARBA" id="ARBA00005658"/>
    </source>
</evidence>
<protein>
    <submittedName>
        <fullName evidence="9">Glycine betaine transporter</fullName>
    </submittedName>
</protein>
<evidence type="ECO:0000256" key="1">
    <source>
        <dbReference type="ARBA" id="ARBA00004651"/>
    </source>
</evidence>
<dbReference type="RefSeq" id="WP_090398476.1">
    <property type="nucleotide sequence ID" value="NZ_FNEN01000007.1"/>
</dbReference>
<feature type="transmembrane region" description="Helical" evidence="8">
    <location>
        <begin position="311"/>
        <end position="329"/>
    </location>
</feature>
<dbReference type="EMBL" id="FNEN01000007">
    <property type="protein sequence ID" value="SDI86836.1"/>
    <property type="molecule type" value="Genomic_DNA"/>
</dbReference>
<gene>
    <name evidence="9" type="ORF">SAMN04488123_107169</name>
</gene>
<feature type="transmembrane region" description="Helical" evidence="8">
    <location>
        <begin position="183"/>
        <end position="205"/>
    </location>
</feature>
<keyword evidence="3" id="KW-0813">Transport</keyword>
<accession>A0A1G8P3J2</accession>
<evidence type="ECO:0000313" key="10">
    <source>
        <dbReference type="Proteomes" id="UP000198853"/>
    </source>
</evidence>
<comment type="subcellular location">
    <subcellularLocation>
        <location evidence="1">Cell membrane</location>
        <topology evidence="1">Multi-pass membrane protein</topology>
    </subcellularLocation>
</comment>
<keyword evidence="4" id="KW-1003">Cell membrane</keyword>
<keyword evidence="7 8" id="KW-0472">Membrane</keyword>
<feature type="transmembrane region" description="Helical" evidence="8">
    <location>
        <begin position="84"/>
        <end position="103"/>
    </location>
</feature>
<dbReference type="GO" id="GO:0022857">
    <property type="term" value="F:transmembrane transporter activity"/>
    <property type="evidence" value="ECO:0007669"/>
    <property type="project" value="InterPro"/>
</dbReference>